<dbReference type="InterPro" id="IPR002347">
    <property type="entry name" value="SDR_fam"/>
</dbReference>
<dbReference type="Proteomes" id="UP000624325">
    <property type="component" value="Unassembled WGS sequence"/>
</dbReference>
<dbReference type="PRINTS" id="PR00080">
    <property type="entry name" value="SDRFAMILY"/>
</dbReference>
<dbReference type="PANTHER" id="PTHR43669">
    <property type="entry name" value="5-KETO-D-GLUCONATE 5-REDUCTASE"/>
    <property type="match status" value="1"/>
</dbReference>
<dbReference type="PROSITE" id="PS00061">
    <property type="entry name" value="ADH_SHORT"/>
    <property type="match status" value="1"/>
</dbReference>
<dbReference type="EMBL" id="BONC01000012">
    <property type="protein sequence ID" value="GIF56086.1"/>
    <property type="molecule type" value="Genomic_DNA"/>
</dbReference>
<proteinExistence type="inferred from homology"/>
<keyword evidence="2" id="KW-0560">Oxidoreductase</keyword>
<accession>A0ABQ4BZX9</accession>
<comment type="caution">
    <text evidence="3">The sequence shown here is derived from an EMBL/GenBank/DDBJ whole genome shotgun (WGS) entry which is preliminary data.</text>
</comment>
<sequence>MRRFDGRVALVTGAAHGIGRATAERLASEGAVVALADRDADAVAAAAAELGGHALPLVCDVTERATVDAAVAAVVARHGRLDVLVNNVGISLGTPFEEIDEAAWRGEAGPTLLGAVTCVQAALPHLLAAPAGGSVVSISSINGLAAFGDLVYSAAKAGLQSLNQNLAVLYSLRELARQGSPSLGIRFNIVAPGTIRTRVWTEEGPERLALLDNLAGRYPAGRVGEPADIAAAVAFLASDDASFVTGVVLPVDGGAMTGPFGLGF</sequence>
<dbReference type="InterPro" id="IPR036291">
    <property type="entry name" value="NAD(P)-bd_dom_sf"/>
</dbReference>
<evidence type="ECO:0000256" key="1">
    <source>
        <dbReference type="ARBA" id="ARBA00006484"/>
    </source>
</evidence>
<gene>
    <name evidence="3" type="ORF">Air01nite_21810</name>
</gene>
<comment type="similarity">
    <text evidence="1">Belongs to the short-chain dehydrogenases/reductases (SDR) family.</text>
</comment>
<dbReference type="CDD" id="cd05233">
    <property type="entry name" value="SDR_c"/>
    <property type="match status" value="1"/>
</dbReference>
<dbReference type="InterPro" id="IPR020904">
    <property type="entry name" value="Sc_DH/Rdtase_CS"/>
</dbReference>
<dbReference type="Gene3D" id="3.40.50.720">
    <property type="entry name" value="NAD(P)-binding Rossmann-like Domain"/>
    <property type="match status" value="1"/>
</dbReference>
<protein>
    <submittedName>
        <fullName evidence="3">Oxidoreductase</fullName>
    </submittedName>
</protein>
<evidence type="ECO:0000313" key="3">
    <source>
        <dbReference type="EMBL" id="GIF56086.1"/>
    </source>
</evidence>
<evidence type="ECO:0000313" key="4">
    <source>
        <dbReference type="Proteomes" id="UP000624325"/>
    </source>
</evidence>
<dbReference type="RefSeq" id="WP_203701890.1">
    <property type="nucleotide sequence ID" value="NZ_BAAALU010000012.1"/>
</dbReference>
<keyword evidence="4" id="KW-1185">Reference proteome</keyword>
<organism evidence="3 4">
    <name type="scientific">Asanoa iriomotensis</name>
    <dbReference type="NCBI Taxonomy" id="234613"/>
    <lineage>
        <taxon>Bacteria</taxon>
        <taxon>Bacillati</taxon>
        <taxon>Actinomycetota</taxon>
        <taxon>Actinomycetes</taxon>
        <taxon>Micromonosporales</taxon>
        <taxon>Micromonosporaceae</taxon>
        <taxon>Asanoa</taxon>
    </lineage>
</organism>
<dbReference type="PRINTS" id="PR00081">
    <property type="entry name" value="GDHRDH"/>
</dbReference>
<reference evidence="3 4" key="1">
    <citation type="submission" date="2021-01" db="EMBL/GenBank/DDBJ databases">
        <title>Whole genome shotgun sequence of Asanoa iriomotensis NBRC 100142.</title>
        <authorList>
            <person name="Komaki H."/>
            <person name="Tamura T."/>
        </authorList>
    </citation>
    <scope>NUCLEOTIDE SEQUENCE [LARGE SCALE GENOMIC DNA]</scope>
    <source>
        <strain evidence="3 4">NBRC 100142</strain>
    </source>
</reference>
<name>A0ABQ4BZX9_9ACTN</name>
<evidence type="ECO:0000256" key="2">
    <source>
        <dbReference type="ARBA" id="ARBA00023002"/>
    </source>
</evidence>
<dbReference type="PANTHER" id="PTHR43669:SF3">
    <property type="entry name" value="ALCOHOL DEHYDROGENASE, PUTATIVE (AFU_ORTHOLOGUE AFUA_3G03445)-RELATED"/>
    <property type="match status" value="1"/>
</dbReference>
<dbReference type="Pfam" id="PF13561">
    <property type="entry name" value="adh_short_C2"/>
    <property type="match status" value="1"/>
</dbReference>
<dbReference type="SUPFAM" id="SSF51735">
    <property type="entry name" value="NAD(P)-binding Rossmann-fold domains"/>
    <property type="match status" value="1"/>
</dbReference>